<dbReference type="AlphaFoldDB" id="A0AAN9NJL8"/>
<keyword evidence="2" id="KW-0677">Repeat</keyword>
<dbReference type="Gene3D" id="2.20.25.80">
    <property type="entry name" value="WRKY domain"/>
    <property type="match status" value="1"/>
</dbReference>
<dbReference type="InterPro" id="IPR036576">
    <property type="entry name" value="WRKY_dom_sf"/>
</dbReference>
<keyword evidence="3" id="KW-0805">Transcription regulation</keyword>
<comment type="subcellular location">
    <subcellularLocation>
        <location evidence="1">Nucleus</location>
    </subcellularLocation>
</comment>
<evidence type="ECO:0000256" key="5">
    <source>
        <dbReference type="ARBA" id="ARBA00023163"/>
    </source>
</evidence>
<dbReference type="InterPro" id="IPR003657">
    <property type="entry name" value="WRKY_dom"/>
</dbReference>
<protein>
    <recommendedName>
        <fullName evidence="8">WRKY domain-containing protein</fullName>
    </recommendedName>
</protein>
<dbReference type="GO" id="GO:0003700">
    <property type="term" value="F:DNA-binding transcription factor activity"/>
    <property type="evidence" value="ECO:0007669"/>
    <property type="project" value="InterPro"/>
</dbReference>
<dbReference type="EMBL" id="JAYMYR010000003">
    <property type="protein sequence ID" value="KAK7373750.1"/>
    <property type="molecule type" value="Genomic_DNA"/>
</dbReference>
<dbReference type="PANTHER" id="PTHR31221">
    <property type="entry name" value="WRKY TRANSCRIPTION FACTOR PROTEIN 1-RELATED"/>
    <property type="match status" value="1"/>
</dbReference>
<accession>A0AAN9NJL8</accession>
<reference evidence="9 10" key="1">
    <citation type="submission" date="2024-01" db="EMBL/GenBank/DDBJ databases">
        <title>The genomes of 5 underutilized Papilionoideae crops provide insights into root nodulation and disease resistanc.</title>
        <authorList>
            <person name="Jiang F."/>
        </authorList>
    </citation>
    <scope>NUCLEOTIDE SEQUENCE [LARGE SCALE GENOMIC DNA]</scope>
    <source>
        <strain evidence="9">JINMINGXINNONG_FW02</strain>
        <tissue evidence="9">Leaves</tissue>
    </source>
</reference>
<dbReference type="Pfam" id="PF03106">
    <property type="entry name" value="WRKY"/>
    <property type="match status" value="1"/>
</dbReference>
<evidence type="ECO:0000256" key="2">
    <source>
        <dbReference type="ARBA" id="ARBA00022737"/>
    </source>
</evidence>
<dbReference type="SUPFAM" id="SSF118290">
    <property type="entry name" value="WRKY DNA-binding domain"/>
    <property type="match status" value="1"/>
</dbReference>
<evidence type="ECO:0000313" key="10">
    <source>
        <dbReference type="Proteomes" id="UP001374584"/>
    </source>
</evidence>
<keyword evidence="4" id="KW-0238">DNA-binding</keyword>
<keyword evidence="10" id="KW-1185">Reference proteome</keyword>
<dbReference type="InterPro" id="IPR044810">
    <property type="entry name" value="WRKY_plant"/>
</dbReference>
<dbReference type="GO" id="GO:0005634">
    <property type="term" value="C:nucleus"/>
    <property type="evidence" value="ECO:0007669"/>
    <property type="project" value="UniProtKB-SubCell"/>
</dbReference>
<dbReference type="PROSITE" id="PS50811">
    <property type="entry name" value="WRKY"/>
    <property type="match status" value="1"/>
</dbReference>
<evidence type="ECO:0000259" key="8">
    <source>
        <dbReference type="PROSITE" id="PS50811"/>
    </source>
</evidence>
<feature type="region of interest" description="Disordered" evidence="7">
    <location>
        <begin position="235"/>
        <end position="282"/>
    </location>
</feature>
<evidence type="ECO:0000256" key="6">
    <source>
        <dbReference type="ARBA" id="ARBA00023242"/>
    </source>
</evidence>
<dbReference type="PANTHER" id="PTHR31221:SF42">
    <property type="entry name" value="WRKY TRANSCRIPTION FACTOR 49-RELATED"/>
    <property type="match status" value="1"/>
</dbReference>
<keyword evidence="6" id="KW-0539">Nucleus</keyword>
<dbReference type="GO" id="GO:0043565">
    <property type="term" value="F:sequence-specific DNA binding"/>
    <property type="evidence" value="ECO:0007669"/>
    <property type="project" value="InterPro"/>
</dbReference>
<dbReference type="Proteomes" id="UP001374584">
    <property type="component" value="Unassembled WGS sequence"/>
</dbReference>
<dbReference type="SMART" id="SM00774">
    <property type="entry name" value="WRKY"/>
    <property type="match status" value="1"/>
</dbReference>
<feature type="compositionally biased region" description="Polar residues" evidence="7">
    <location>
        <begin position="268"/>
        <end position="282"/>
    </location>
</feature>
<proteinExistence type="predicted"/>
<evidence type="ECO:0000256" key="1">
    <source>
        <dbReference type="ARBA" id="ARBA00004123"/>
    </source>
</evidence>
<comment type="caution">
    <text evidence="9">The sequence shown here is derived from an EMBL/GenBank/DDBJ whole genome shotgun (WGS) entry which is preliminary data.</text>
</comment>
<dbReference type="FunFam" id="2.20.25.80:FF:000006">
    <property type="entry name" value="WRKY transcription factor"/>
    <property type="match status" value="1"/>
</dbReference>
<evidence type="ECO:0000256" key="3">
    <source>
        <dbReference type="ARBA" id="ARBA00023015"/>
    </source>
</evidence>
<evidence type="ECO:0000256" key="4">
    <source>
        <dbReference type="ARBA" id="ARBA00023125"/>
    </source>
</evidence>
<evidence type="ECO:0000256" key="7">
    <source>
        <dbReference type="SAM" id="MobiDB-lite"/>
    </source>
</evidence>
<keyword evidence="5" id="KW-0804">Transcription</keyword>
<feature type="domain" description="WRKY" evidence="8">
    <location>
        <begin position="161"/>
        <end position="226"/>
    </location>
</feature>
<name>A0AAN9NJL8_PHACN</name>
<evidence type="ECO:0000313" key="9">
    <source>
        <dbReference type="EMBL" id="KAK7373750.1"/>
    </source>
</evidence>
<gene>
    <name evidence="9" type="ORF">VNO80_07170</name>
</gene>
<sequence>MIVPCDGKFASEHGTTAAAPSLHEGTRNLQMRRILTRVNLSRALLWAMSKTLMEEVMASWSEGSEDDDLVRELLDDGPPLLVLPQEANQPPITNASSSDHAFNRFLSNIYSGPTISDIENALSVNNQRDHFPPLSSASRVSILERGLSKIENKYTLKIKCFGNGMGDDGYKWRKYGQKSIKNSPNPRSYYRCTNPRCSAKKQVERSIEDPDTLIITYEGLHLHFAYPYFLMGQPHQSQSHPPIKKSKPTSSQGQAQAHKADYVHGAQEAQSNATSGVVPSTSLDSPQDMAQQNLGSQGLLEDMVPFMIRNPANSVNSAHTKFSCATFRSPPTSPLWSSNYSTSCYTVGLNSST</sequence>
<organism evidence="9 10">
    <name type="scientific">Phaseolus coccineus</name>
    <name type="common">Scarlet runner bean</name>
    <name type="synonym">Phaseolus multiflorus</name>
    <dbReference type="NCBI Taxonomy" id="3886"/>
    <lineage>
        <taxon>Eukaryota</taxon>
        <taxon>Viridiplantae</taxon>
        <taxon>Streptophyta</taxon>
        <taxon>Embryophyta</taxon>
        <taxon>Tracheophyta</taxon>
        <taxon>Spermatophyta</taxon>
        <taxon>Magnoliopsida</taxon>
        <taxon>eudicotyledons</taxon>
        <taxon>Gunneridae</taxon>
        <taxon>Pentapetalae</taxon>
        <taxon>rosids</taxon>
        <taxon>fabids</taxon>
        <taxon>Fabales</taxon>
        <taxon>Fabaceae</taxon>
        <taxon>Papilionoideae</taxon>
        <taxon>50 kb inversion clade</taxon>
        <taxon>NPAAA clade</taxon>
        <taxon>indigoferoid/millettioid clade</taxon>
        <taxon>Phaseoleae</taxon>
        <taxon>Phaseolus</taxon>
    </lineage>
</organism>